<dbReference type="EMBL" id="GBXM01019540">
    <property type="protein sequence ID" value="JAH89037.1"/>
    <property type="molecule type" value="Transcribed_RNA"/>
</dbReference>
<proteinExistence type="predicted"/>
<accession>A0A0E9WFA4</accession>
<dbReference type="AlphaFoldDB" id="A0A0E9WFA4"/>
<organism evidence="1">
    <name type="scientific">Anguilla anguilla</name>
    <name type="common">European freshwater eel</name>
    <name type="synonym">Muraena anguilla</name>
    <dbReference type="NCBI Taxonomy" id="7936"/>
    <lineage>
        <taxon>Eukaryota</taxon>
        <taxon>Metazoa</taxon>
        <taxon>Chordata</taxon>
        <taxon>Craniata</taxon>
        <taxon>Vertebrata</taxon>
        <taxon>Euteleostomi</taxon>
        <taxon>Actinopterygii</taxon>
        <taxon>Neopterygii</taxon>
        <taxon>Teleostei</taxon>
        <taxon>Anguilliformes</taxon>
        <taxon>Anguillidae</taxon>
        <taxon>Anguilla</taxon>
    </lineage>
</organism>
<reference evidence="1" key="2">
    <citation type="journal article" date="2015" name="Fish Shellfish Immunol.">
        <title>Early steps in the European eel (Anguilla anguilla)-Vibrio vulnificus interaction in the gills: Role of the RtxA13 toxin.</title>
        <authorList>
            <person name="Callol A."/>
            <person name="Pajuelo D."/>
            <person name="Ebbesson L."/>
            <person name="Teles M."/>
            <person name="MacKenzie S."/>
            <person name="Amaro C."/>
        </authorList>
    </citation>
    <scope>NUCLEOTIDE SEQUENCE</scope>
</reference>
<name>A0A0E9WFA4_ANGAN</name>
<protein>
    <submittedName>
        <fullName evidence="1">Uncharacterized protein</fullName>
    </submittedName>
</protein>
<sequence>MRSFPPSPTPFFSQLSPPLLWKPVVCLSVKSKKANSVSLNSKPSPCLMCARICK</sequence>
<evidence type="ECO:0000313" key="1">
    <source>
        <dbReference type="EMBL" id="JAH89037.1"/>
    </source>
</evidence>
<reference evidence="1" key="1">
    <citation type="submission" date="2014-11" db="EMBL/GenBank/DDBJ databases">
        <authorList>
            <person name="Amaro Gonzalez C."/>
        </authorList>
    </citation>
    <scope>NUCLEOTIDE SEQUENCE</scope>
</reference>